<proteinExistence type="predicted"/>
<dbReference type="Proteomes" id="UP000013378">
    <property type="component" value="Unassembled WGS sequence"/>
</dbReference>
<accession>R1AS71</accession>
<evidence type="ECO:0000256" key="3">
    <source>
        <dbReference type="ARBA" id="ARBA00022989"/>
    </source>
</evidence>
<dbReference type="STRING" id="1304284.L21TH_2486"/>
<evidence type="ECO:0000313" key="6">
    <source>
        <dbReference type="EMBL" id="EOC99481.1"/>
    </source>
</evidence>
<feature type="transmembrane region" description="Helical" evidence="5">
    <location>
        <begin position="32"/>
        <end position="51"/>
    </location>
</feature>
<organism evidence="6 7">
    <name type="scientific">Caldisalinibacter kiritimatiensis</name>
    <dbReference type="NCBI Taxonomy" id="1304284"/>
    <lineage>
        <taxon>Bacteria</taxon>
        <taxon>Bacillati</taxon>
        <taxon>Bacillota</taxon>
        <taxon>Tissierellia</taxon>
        <taxon>Tissierellales</taxon>
        <taxon>Thermohalobacteraceae</taxon>
        <taxon>Caldisalinibacter</taxon>
    </lineage>
</organism>
<keyword evidence="2 5" id="KW-0812">Transmembrane</keyword>
<evidence type="ECO:0000256" key="5">
    <source>
        <dbReference type="SAM" id="Phobius"/>
    </source>
</evidence>
<evidence type="ECO:0000256" key="1">
    <source>
        <dbReference type="ARBA" id="ARBA00022475"/>
    </source>
</evidence>
<comment type="caution">
    <text evidence="6">The sequence shown here is derived from an EMBL/GenBank/DDBJ whole genome shotgun (WGS) entry which is preliminary data.</text>
</comment>
<evidence type="ECO:0000256" key="2">
    <source>
        <dbReference type="ARBA" id="ARBA00022692"/>
    </source>
</evidence>
<gene>
    <name evidence="6" type="ORF">L21TH_2486</name>
</gene>
<dbReference type="eggNOG" id="COG1971">
    <property type="taxonomic scope" value="Bacteria"/>
</dbReference>
<feature type="transmembrane region" description="Helical" evidence="5">
    <location>
        <begin position="6"/>
        <end position="25"/>
    </location>
</feature>
<dbReference type="EMBL" id="ARZA01000269">
    <property type="protein sequence ID" value="EOC99481.1"/>
    <property type="molecule type" value="Genomic_DNA"/>
</dbReference>
<dbReference type="OrthoDB" id="1650809at2"/>
<dbReference type="InterPro" id="IPR014205">
    <property type="entry name" value="Spore_YtaF"/>
</dbReference>
<dbReference type="RefSeq" id="WP_006317027.1">
    <property type="nucleotide sequence ID" value="NZ_ARZA01000269.1"/>
</dbReference>
<dbReference type="Pfam" id="PF02659">
    <property type="entry name" value="Mntp"/>
    <property type="match status" value="2"/>
</dbReference>
<feature type="transmembrane region" description="Helical" evidence="5">
    <location>
        <begin position="63"/>
        <end position="85"/>
    </location>
</feature>
<dbReference type="PANTHER" id="PTHR35529:SF2">
    <property type="entry name" value="SPORULATION PROTEIN YTAF-RELATED"/>
    <property type="match status" value="1"/>
</dbReference>
<keyword evidence="7" id="KW-1185">Reference proteome</keyword>
<dbReference type="InterPro" id="IPR003810">
    <property type="entry name" value="Mntp/YtaF"/>
</dbReference>
<sequence>MLQSLLIALVLSIDSFTIGVSYGLKNINIPKLSIVIINLVTIFFLFISMVFGHFVKTLIFKEFASIISCIILVGLGCYFILEGYIKYLIYEKRKKGEDDYNITDVKLNNLGIVIKIAVDASKADMDVSGDIDAKEAIYLGTALSLDSLGVGFASAIGDINYIQVLILAFCFNMLAIIGGLTLGQKFKLFKENKGTYFIPGLLLIIIGLLKLV</sequence>
<evidence type="ECO:0000313" key="7">
    <source>
        <dbReference type="Proteomes" id="UP000013378"/>
    </source>
</evidence>
<reference evidence="6 7" key="1">
    <citation type="journal article" date="2015" name="Geomicrobiol. J.">
        <title>Caldisalinibacter kiritimatiensis gen. nov., sp. nov., a moderately thermohalophilic thiosulfate-reducing bacterium from a hypersaline microbial mat.</title>
        <authorList>
            <person name="Ben Hania W."/>
            <person name="Joseph M."/>
            <person name="Fiebig A."/>
            <person name="Bunk B."/>
            <person name="Klenk H.-P."/>
            <person name="Fardeau M.-L."/>
            <person name="Spring S."/>
        </authorList>
    </citation>
    <scope>NUCLEOTIDE SEQUENCE [LARGE SCALE GENOMIC DNA]</scope>
    <source>
        <strain evidence="6 7">L21-TH-D2</strain>
    </source>
</reference>
<dbReference type="PANTHER" id="PTHR35529">
    <property type="entry name" value="MANGANESE EFFLUX PUMP MNTP-RELATED"/>
    <property type="match status" value="1"/>
</dbReference>
<keyword evidence="3 5" id="KW-1133">Transmembrane helix</keyword>
<dbReference type="AlphaFoldDB" id="R1AS71"/>
<keyword evidence="4 5" id="KW-0472">Membrane</keyword>
<keyword evidence="1" id="KW-1003">Cell membrane</keyword>
<evidence type="ECO:0000256" key="4">
    <source>
        <dbReference type="ARBA" id="ARBA00023136"/>
    </source>
</evidence>
<feature type="transmembrane region" description="Helical" evidence="5">
    <location>
        <begin position="194"/>
        <end position="211"/>
    </location>
</feature>
<protein>
    <recommendedName>
        <fullName evidence="8">Sporulation protein YtaF</fullName>
    </recommendedName>
</protein>
<name>R1AS71_9FIRM</name>
<feature type="transmembrane region" description="Helical" evidence="5">
    <location>
        <begin position="162"/>
        <end position="182"/>
    </location>
</feature>
<dbReference type="NCBIfam" id="TIGR02840">
    <property type="entry name" value="spore_YtaF"/>
    <property type="match status" value="1"/>
</dbReference>
<evidence type="ECO:0008006" key="8">
    <source>
        <dbReference type="Google" id="ProtNLM"/>
    </source>
</evidence>